<gene>
    <name evidence="8" type="ORF">GCM10017653_13830</name>
</gene>
<proteinExistence type="inferred from homology"/>
<dbReference type="Pfam" id="PF00005">
    <property type="entry name" value="ABC_tran"/>
    <property type="match status" value="2"/>
</dbReference>
<evidence type="ECO:0000313" key="9">
    <source>
        <dbReference type="Proteomes" id="UP001143330"/>
    </source>
</evidence>
<evidence type="ECO:0000256" key="5">
    <source>
        <dbReference type="ARBA" id="ARBA00022741"/>
    </source>
</evidence>
<keyword evidence="9" id="KW-1185">Reference proteome</keyword>
<keyword evidence="3" id="KW-0762">Sugar transport</keyword>
<keyword evidence="6 8" id="KW-0067">ATP-binding</keyword>
<evidence type="ECO:0000256" key="4">
    <source>
        <dbReference type="ARBA" id="ARBA00022737"/>
    </source>
</evidence>
<keyword evidence="4" id="KW-0677">Repeat</keyword>
<evidence type="ECO:0000256" key="2">
    <source>
        <dbReference type="ARBA" id="ARBA00022448"/>
    </source>
</evidence>
<feature type="domain" description="ABC transporter" evidence="7">
    <location>
        <begin position="278"/>
        <end position="521"/>
    </location>
</feature>
<accession>A0A9W6JWQ1</accession>
<dbReference type="PANTHER" id="PTHR43790:SF9">
    <property type="entry name" value="GALACTOFURANOSE TRANSPORTER ATP-BINDING PROTEIN YTFR"/>
    <property type="match status" value="1"/>
</dbReference>
<evidence type="ECO:0000256" key="3">
    <source>
        <dbReference type="ARBA" id="ARBA00022597"/>
    </source>
</evidence>
<evidence type="ECO:0000259" key="7">
    <source>
        <dbReference type="PROSITE" id="PS50893"/>
    </source>
</evidence>
<reference evidence="8" key="1">
    <citation type="journal article" date="2014" name="Int. J. Syst. Evol. Microbiol.">
        <title>Complete genome sequence of Corynebacterium casei LMG S-19264T (=DSM 44701T), isolated from a smear-ripened cheese.</title>
        <authorList>
            <consortium name="US DOE Joint Genome Institute (JGI-PGF)"/>
            <person name="Walter F."/>
            <person name="Albersmeier A."/>
            <person name="Kalinowski J."/>
            <person name="Ruckert C."/>
        </authorList>
    </citation>
    <scope>NUCLEOTIDE SEQUENCE</scope>
    <source>
        <strain evidence="8">VKM B-2789</strain>
    </source>
</reference>
<dbReference type="AlphaFoldDB" id="A0A9W6JWQ1"/>
<dbReference type="Gene3D" id="3.40.50.300">
    <property type="entry name" value="P-loop containing nucleotide triphosphate hydrolases"/>
    <property type="match status" value="2"/>
</dbReference>
<dbReference type="GO" id="GO:0016887">
    <property type="term" value="F:ATP hydrolysis activity"/>
    <property type="evidence" value="ECO:0007669"/>
    <property type="project" value="InterPro"/>
</dbReference>
<dbReference type="InterPro" id="IPR003439">
    <property type="entry name" value="ABC_transporter-like_ATP-bd"/>
</dbReference>
<dbReference type="InterPro" id="IPR027417">
    <property type="entry name" value="P-loop_NTPase"/>
</dbReference>
<evidence type="ECO:0000313" key="8">
    <source>
        <dbReference type="EMBL" id="GLK83314.1"/>
    </source>
</evidence>
<dbReference type="PROSITE" id="PS00211">
    <property type="entry name" value="ABC_TRANSPORTER_1"/>
    <property type="match status" value="1"/>
</dbReference>
<evidence type="ECO:0000256" key="6">
    <source>
        <dbReference type="ARBA" id="ARBA00022840"/>
    </source>
</evidence>
<dbReference type="CDD" id="cd03215">
    <property type="entry name" value="ABC_Carb_Monos_II"/>
    <property type="match status" value="1"/>
</dbReference>
<dbReference type="InterPro" id="IPR017871">
    <property type="entry name" value="ABC_transporter-like_CS"/>
</dbReference>
<dbReference type="RefSeq" id="WP_213366828.1">
    <property type="nucleotide sequence ID" value="NZ_BSFM01000006.1"/>
</dbReference>
<name>A0A9W6JWQ1_9HYPH</name>
<dbReference type="InterPro" id="IPR050107">
    <property type="entry name" value="ABC_carbohydrate_import_ATPase"/>
</dbReference>
<keyword evidence="2" id="KW-0813">Transport</keyword>
<feature type="domain" description="ABC transporter" evidence="7">
    <location>
        <begin position="22"/>
        <end position="257"/>
    </location>
</feature>
<comment type="caution">
    <text evidence="8">The sequence shown here is derived from an EMBL/GenBank/DDBJ whole genome shotgun (WGS) entry which is preliminary data.</text>
</comment>
<dbReference type="CDD" id="cd03216">
    <property type="entry name" value="ABC_Carb_Monos_I"/>
    <property type="match status" value="1"/>
</dbReference>
<dbReference type="InterPro" id="IPR003593">
    <property type="entry name" value="AAA+_ATPase"/>
</dbReference>
<dbReference type="PROSITE" id="PS50893">
    <property type="entry name" value="ABC_TRANSPORTER_2"/>
    <property type="match status" value="2"/>
</dbReference>
<organism evidence="8 9">
    <name type="scientific">Ancylobacter defluvii</name>
    <dbReference type="NCBI Taxonomy" id="1282440"/>
    <lineage>
        <taxon>Bacteria</taxon>
        <taxon>Pseudomonadati</taxon>
        <taxon>Pseudomonadota</taxon>
        <taxon>Alphaproteobacteria</taxon>
        <taxon>Hyphomicrobiales</taxon>
        <taxon>Xanthobacteraceae</taxon>
        <taxon>Ancylobacter</taxon>
    </lineage>
</organism>
<comment type="similarity">
    <text evidence="1">Belongs to the ABC transporter superfamily.</text>
</comment>
<protein>
    <submittedName>
        <fullName evidence="8">Sugar ABC transporter ATP-binding protein</fullName>
    </submittedName>
</protein>
<dbReference type="GO" id="GO:0005524">
    <property type="term" value="F:ATP binding"/>
    <property type="evidence" value="ECO:0007669"/>
    <property type="project" value="UniProtKB-KW"/>
</dbReference>
<dbReference type="EMBL" id="BSFM01000006">
    <property type="protein sequence ID" value="GLK83314.1"/>
    <property type="molecule type" value="Genomic_DNA"/>
</dbReference>
<sequence>MVPISSPHDDAPAAPPSGAPLLELTGFSKSFAGFKALDQVELTLRAGEAHALLGENGAGKSTLIKCMTGVVHRDAGRLSLDGVEIAPRSAEEAVKAGIATVYQEVNLAPNLSVAQNLFLGRQPTRFGLVREGEMRRRATAVLAEFDLDLDVAAPLERYSVAVQHIVAIARAVDQSARVLILDEPTASLDAHEVEILFAVLRKLKARGIGIVFVTHFLDQVYAICERITVLRNGRLAGSATTAELPRLDLVRMMLGRELAQATAPAERAPLAAREVAGAREAAFATFENYGKAGYVAPFDLALRPGHVVGLAGLLGSGRTETTRLIFGAAHADSGTATVDGARVALASPAEALHLGFGYCPEERKTEGIVAELTVRENIVLALQARRGVTRPLSRREQDEIAAKFIRLLDIRPPDPERPIGLLSGGNQQKALLARWLATQPRLLILDEPTRGIDVGAHAEIIALIRRLCAQGMALLVVSSELEEIVTYADEVIVLRDRAHVARLTGDDITVPGILAAIAEADPAQPPPAAAGRAA</sequence>
<dbReference type="SMART" id="SM00382">
    <property type="entry name" value="AAA"/>
    <property type="match status" value="2"/>
</dbReference>
<dbReference type="Proteomes" id="UP001143330">
    <property type="component" value="Unassembled WGS sequence"/>
</dbReference>
<keyword evidence="5" id="KW-0547">Nucleotide-binding</keyword>
<dbReference type="SUPFAM" id="SSF52540">
    <property type="entry name" value="P-loop containing nucleoside triphosphate hydrolases"/>
    <property type="match status" value="2"/>
</dbReference>
<dbReference type="PANTHER" id="PTHR43790">
    <property type="entry name" value="CARBOHYDRATE TRANSPORT ATP-BINDING PROTEIN MG119-RELATED"/>
    <property type="match status" value="1"/>
</dbReference>
<evidence type="ECO:0000256" key="1">
    <source>
        <dbReference type="ARBA" id="ARBA00005417"/>
    </source>
</evidence>
<reference evidence="8" key="2">
    <citation type="submission" date="2023-01" db="EMBL/GenBank/DDBJ databases">
        <authorList>
            <person name="Sun Q."/>
            <person name="Evtushenko L."/>
        </authorList>
    </citation>
    <scope>NUCLEOTIDE SEQUENCE</scope>
    <source>
        <strain evidence="8">VKM B-2789</strain>
    </source>
</reference>